<dbReference type="GO" id="GO:0000139">
    <property type="term" value="C:Golgi membrane"/>
    <property type="evidence" value="ECO:0007669"/>
    <property type="project" value="UniProtKB-SubCell"/>
</dbReference>
<dbReference type="InterPro" id="IPR006953">
    <property type="entry name" value="Vesicle_Uso1_P115_head"/>
</dbReference>
<keyword evidence="5" id="KW-0963">Cytoplasm</keyword>
<dbReference type="InterPro" id="IPR011989">
    <property type="entry name" value="ARM-like"/>
</dbReference>
<evidence type="ECO:0000256" key="10">
    <source>
        <dbReference type="PROSITE-ProRule" id="PRU00259"/>
    </source>
</evidence>
<dbReference type="AlphaFoldDB" id="A0A7I8WC29"/>
<evidence type="ECO:0000313" key="15">
    <source>
        <dbReference type="EMBL" id="CAD5125678.1"/>
    </source>
</evidence>
<keyword evidence="8 11" id="KW-0175">Coiled coil</keyword>
<feature type="repeat" description="ARM" evidence="10">
    <location>
        <begin position="61"/>
        <end position="94"/>
    </location>
</feature>
<feature type="coiled-coil region" evidence="11">
    <location>
        <begin position="640"/>
        <end position="814"/>
    </location>
</feature>
<evidence type="ECO:0000256" key="3">
    <source>
        <dbReference type="ARBA" id="ARBA00006960"/>
    </source>
</evidence>
<dbReference type="Proteomes" id="UP000549394">
    <property type="component" value="Unassembled WGS sequence"/>
</dbReference>
<dbReference type="InterPro" id="IPR041209">
    <property type="entry name" value="P115_Arm_rpt"/>
</dbReference>
<dbReference type="OrthoDB" id="198977at2759"/>
<keyword evidence="9" id="KW-0472">Membrane</keyword>
<evidence type="ECO:0000256" key="12">
    <source>
        <dbReference type="SAM" id="MobiDB-lite"/>
    </source>
</evidence>
<dbReference type="PANTHER" id="PTHR10013">
    <property type="entry name" value="GENERAL VESICULAR TRANSPORT FACTOR P115"/>
    <property type="match status" value="1"/>
</dbReference>
<dbReference type="GO" id="GO:0006886">
    <property type="term" value="P:intracellular protein transport"/>
    <property type="evidence" value="ECO:0007669"/>
    <property type="project" value="InterPro"/>
</dbReference>
<keyword evidence="7" id="KW-0333">Golgi apparatus</keyword>
<dbReference type="GO" id="GO:0048211">
    <property type="term" value="P:Golgi vesicle docking"/>
    <property type="evidence" value="ECO:0007669"/>
    <property type="project" value="TreeGrafter"/>
</dbReference>
<comment type="subcellular location">
    <subcellularLocation>
        <location evidence="2">Cytoplasm</location>
    </subcellularLocation>
    <subcellularLocation>
        <location evidence="1">Golgi apparatus membrane</location>
        <topology evidence="1">Peripheral membrane protein</topology>
    </subcellularLocation>
</comment>
<dbReference type="InterPro" id="IPR024095">
    <property type="entry name" value="Vesicle_P115"/>
</dbReference>
<dbReference type="InterPro" id="IPR006955">
    <property type="entry name" value="Uso1_p115_C"/>
</dbReference>
<name>A0A7I8WC29_9ANNE</name>
<evidence type="ECO:0000256" key="4">
    <source>
        <dbReference type="ARBA" id="ARBA00018243"/>
    </source>
</evidence>
<keyword evidence="6" id="KW-0677">Repeat</keyword>
<evidence type="ECO:0000259" key="13">
    <source>
        <dbReference type="Pfam" id="PF04869"/>
    </source>
</evidence>
<reference evidence="15 16" key="1">
    <citation type="submission" date="2020-08" db="EMBL/GenBank/DDBJ databases">
        <authorList>
            <person name="Hejnol A."/>
        </authorList>
    </citation>
    <scope>NUCLEOTIDE SEQUENCE [LARGE SCALE GENOMIC DNA]</scope>
</reference>
<dbReference type="GO" id="GO:0005783">
    <property type="term" value="C:endoplasmic reticulum"/>
    <property type="evidence" value="ECO:0007669"/>
    <property type="project" value="TreeGrafter"/>
</dbReference>
<evidence type="ECO:0000256" key="9">
    <source>
        <dbReference type="ARBA" id="ARBA00023136"/>
    </source>
</evidence>
<evidence type="ECO:0000256" key="2">
    <source>
        <dbReference type="ARBA" id="ARBA00004496"/>
    </source>
</evidence>
<dbReference type="SUPFAM" id="SSF48371">
    <property type="entry name" value="ARM repeat"/>
    <property type="match status" value="1"/>
</dbReference>
<dbReference type="InterPro" id="IPR000225">
    <property type="entry name" value="Armadillo"/>
</dbReference>
<evidence type="ECO:0000256" key="7">
    <source>
        <dbReference type="ARBA" id="ARBA00023034"/>
    </source>
</evidence>
<sequence>MATFIGKLIRGQPAASAPSGADIVEKLCDRVQSSTLLDDRRDAVRALKSLSKKYQLDVGTQAMDILINVLQNDSNDTEIISYALDTLCNVMSNEIFEEDVEGDFSSVSNDQLGSQFSEMFVKNADNITLLLKILDEYDFHVRRPCVRLITLLLEHRGKELQEVILVAPMGVSKLMDILSDSREGLLLLGQLTKGNANIQKIVAFENAFERLLDIILEEGFSDGGIVVEDCLLLLINLLQNNPSNQTFFQEGSYIKRLPAFFDIENVDNDRGWSAQKVTNVLLMLQLVRSLVTPRTVQAQLNSCQKAMNQCGLLDKLCKILMASGIPAEILTETIKTVAEAIRGNKANQEMFATVSAPCEPPRPAIVMLLMSMVNEKQPFSLRCAVLYCFQCFLNKNEIGQSQIVATLLPSSADASSITAGQLLCGGLFSAEQLSTWLAAVALLHSIADNTQQKEQMLRVQLATSLGNPPVSLMQQCCVILTQNCGIQTKAGLLMMLAHWLTDCPIAVTHFLNISNTVSFLISQISASEGDEYETIIQGLCAFLLGTCLLYNSDNVDGANKHQILQLIERRIGVEPFSEKLTALCKTETYSRTAKKQEISYRSSDEAMFDYEFTRLYRRLENEILRNLSGGSLMDNDFARQSASEERIKNLSKELDDKKKEEERLRIENENLLGKIQELADQNSLLKASNASCNTSDLNSELEKLNLALKEKDKIIQEMKSEPKVEVNGKHPEADVLEEIQTLKAHLETNRVILEQREEEVRLYKEKYEALSKEVPEVQTTGNDTELKKRLEEVEKELVESKEELESIRKEQEDLLVLCSDQDTRLKDYRSKLRSLGEQVEDDDDDDEDEEEDFEMD</sequence>
<dbReference type="EMBL" id="CAJFCJ010000028">
    <property type="protein sequence ID" value="CAD5125678.1"/>
    <property type="molecule type" value="Genomic_DNA"/>
</dbReference>
<dbReference type="InterPro" id="IPR016024">
    <property type="entry name" value="ARM-type_fold"/>
</dbReference>
<dbReference type="PANTHER" id="PTHR10013:SF0">
    <property type="entry name" value="GENERAL VESICULAR TRANSPORT FACTOR P115"/>
    <property type="match status" value="1"/>
</dbReference>
<evidence type="ECO:0000313" key="16">
    <source>
        <dbReference type="Proteomes" id="UP000549394"/>
    </source>
</evidence>
<evidence type="ECO:0000256" key="5">
    <source>
        <dbReference type="ARBA" id="ARBA00022490"/>
    </source>
</evidence>
<evidence type="ECO:0000259" key="14">
    <source>
        <dbReference type="Pfam" id="PF04871"/>
    </source>
</evidence>
<dbReference type="Gene3D" id="1.25.10.10">
    <property type="entry name" value="Leucine-rich Repeat Variant"/>
    <property type="match status" value="1"/>
</dbReference>
<keyword evidence="16" id="KW-1185">Reference proteome</keyword>
<dbReference type="Pfam" id="PF04869">
    <property type="entry name" value="Uso1_p115_head"/>
    <property type="match status" value="1"/>
</dbReference>
<comment type="similarity">
    <text evidence="3">Belongs to the VDP/USO1/EDE1 family.</text>
</comment>
<organism evidence="15 16">
    <name type="scientific">Dimorphilus gyrociliatus</name>
    <dbReference type="NCBI Taxonomy" id="2664684"/>
    <lineage>
        <taxon>Eukaryota</taxon>
        <taxon>Metazoa</taxon>
        <taxon>Spiralia</taxon>
        <taxon>Lophotrochozoa</taxon>
        <taxon>Annelida</taxon>
        <taxon>Polychaeta</taxon>
        <taxon>Polychaeta incertae sedis</taxon>
        <taxon>Dinophilidae</taxon>
        <taxon>Dimorphilus</taxon>
    </lineage>
</organism>
<feature type="compositionally biased region" description="Acidic residues" evidence="12">
    <location>
        <begin position="838"/>
        <end position="856"/>
    </location>
</feature>
<dbReference type="GO" id="GO:0006888">
    <property type="term" value="P:endoplasmic reticulum to Golgi vesicle-mediated transport"/>
    <property type="evidence" value="ECO:0007669"/>
    <property type="project" value="TreeGrafter"/>
</dbReference>
<dbReference type="FunFam" id="1.25.10.10:FF:000394">
    <property type="entry name" value="general vesicular transport factor p115"/>
    <property type="match status" value="1"/>
</dbReference>
<dbReference type="Pfam" id="PF04871">
    <property type="entry name" value="Uso1_p115_C"/>
    <property type="match status" value="1"/>
</dbReference>
<evidence type="ECO:0000256" key="8">
    <source>
        <dbReference type="ARBA" id="ARBA00023054"/>
    </source>
</evidence>
<dbReference type="PROSITE" id="PS50176">
    <property type="entry name" value="ARM_REPEAT"/>
    <property type="match status" value="1"/>
</dbReference>
<dbReference type="Pfam" id="PF18770">
    <property type="entry name" value="Arm_vescicular"/>
    <property type="match status" value="1"/>
</dbReference>
<protein>
    <recommendedName>
        <fullName evidence="4">General vesicular transport factor p115</fullName>
    </recommendedName>
</protein>
<evidence type="ECO:0000256" key="1">
    <source>
        <dbReference type="ARBA" id="ARBA00004395"/>
    </source>
</evidence>
<proteinExistence type="inferred from homology"/>
<feature type="region of interest" description="Disordered" evidence="12">
    <location>
        <begin position="829"/>
        <end position="856"/>
    </location>
</feature>
<dbReference type="GO" id="GO:0048280">
    <property type="term" value="P:vesicle fusion with Golgi apparatus"/>
    <property type="evidence" value="ECO:0007669"/>
    <property type="project" value="InterPro"/>
</dbReference>
<dbReference type="GO" id="GO:0005795">
    <property type="term" value="C:Golgi stack"/>
    <property type="evidence" value="ECO:0007669"/>
    <property type="project" value="TreeGrafter"/>
</dbReference>
<dbReference type="GO" id="GO:0045056">
    <property type="term" value="P:transcytosis"/>
    <property type="evidence" value="ECO:0007669"/>
    <property type="project" value="TreeGrafter"/>
</dbReference>
<evidence type="ECO:0000256" key="11">
    <source>
        <dbReference type="SAM" id="Coils"/>
    </source>
</evidence>
<dbReference type="GO" id="GO:0012507">
    <property type="term" value="C:ER to Golgi transport vesicle membrane"/>
    <property type="evidence" value="ECO:0007669"/>
    <property type="project" value="TreeGrafter"/>
</dbReference>
<feature type="domain" description="Uso1/p115-like vesicle tethering protein C-terminal" evidence="14">
    <location>
        <begin position="703"/>
        <end position="852"/>
    </location>
</feature>
<accession>A0A7I8WC29</accession>
<gene>
    <name evidence="15" type="ORF">DGYR_LOCUS13024</name>
</gene>
<comment type="caution">
    <text evidence="15">The sequence shown here is derived from an EMBL/GenBank/DDBJ whole genome shotgun (WGS) entry which is preliminary data.</text>
</comment>
<evidence type="ECO:0000256" key="6">
    <source>
        <dbReference type="ARBA" id="ARBA00022737"/>
    </source>
</evidence>
<feature type="domain" description="Vesicle tethering protein Uso1/P115-like head" evidence="13">
    <location>
        <begin position="344"/>
        <end position="626"/>
    </location>
</feature>